<dbReference type="EMBL" id="BPLR01002137">
    <property type="protein sequence ID" value="GIX70411.1"/>
    <property type="molecule type" value="Genomic_DNA"/>
</dbReference>
<organism evidence="1 2">
    <name type="scientific">Caerostris extrusa</name>
    <name type="common">Bark spider</name>
    <name type="synonym">Caerostris bankana</name>
    <dbReference type="NCBI Taxonomy" id="172846"/>
    <lineage>
        <taxon>Eukaryota</taxon>
        <taxon>Metazoa</taxon>
        <taxon>Ecdysozoa</taxon>
        <taxon>Arthropoda</taxon>
        <taxon>Chelicerata</taxon>
        <taxon>Arachnida</taxon>
        <taxon>Araneae</taxon>
        <taxon>Araneomorphae</taxon>
        <taxon>Entelegynae</taxon>
        <taxon>Araneoidea</taxon>
        <taxon>Araneidae</taxon>
        <taxon>Caerostris</taxon>
    </lineage>
</organism>
<proteinExistence type="predicted"/>
<sequence length="88" mass="10334">MHYSVPMKLRYRHKPRERSDFPIRDKKMTNQDQARHNLNLISPLLITFNAPPFRHTEAPKAMHKIANINFQNWCVSVSILTATSCDLM</sequence>
<protein>
    <submittedName>
        <fullName evidence="1">Uncharacterized protein</fullName>
    </submittedName>
</protein>
<evidence type="ECO:0000313" key="2">
    <source>
        <dbReference type="Proteomes" id="UP001054945"/>
    </source>
</evidence>
<keyword evidence="2" id="KW-1185">Reference proteome</keyword>
<gene>
    <name evidence="1" type="ORF">CEXT_220011</name>
</gene>
<name>A0AAV4MDE6_CAEEX</name>
<evidence type="ECO:0000313" key="1">
    <source>
        <dbReference type="EMBL" id="GIX70411.1"/>
    </source>
</evidence>
<accession>A0AAV4MDE6</accession>
<dbReference type="AlphaFoldDB" id="A0AAV4MDE6"/>
<comment type="caution">
    <text evidence="1">The sequence shown here is derived from an EMBL/GenBank/DDBJ whole genome shotgun (WGS) entry which is preliminary data.</text>
</comment>
<dbReference type="Proteomes" id="UP001054945">
    <property type="component" value="Unassembled WGS sequence"/>
</dbReference>
<reference evidence="1 2" key="1">
    <citation type="submission" date="2021-06" db="EMBL/GenBank/DDBJ databases">
        <title>Caerostris extrusa draft genome.</title>
        <authorList>
            <person name="Kono N."/>
            <person name="Arakawa K."/>
        </authorList>
    </citation>
    <scope>NUCLEOTIDE SEQUENCE [LARGE SCALE GENOMIC DNA]</scope>
</reference>